<dbReference type="AlphaFoldDB" id="A0A0M2T319"/>
<comment type="caution">
    <text evidence="3">The sequence shown here is derived from an EMBL/GenBank/DDBJ whole genome shotgun (WGS) entry which is preliminary data.</text>
</comment>
<evidence type="ECO:0000313" key="3">
    <source>
        <dbReference type="EMBL" id="KKK39210.1"/>
    </source>
</evidence>
<name>A0A0M2T319_9BACI</name>
<comment type="pathway">
    <text evidence="1">Purine metabolism; ppGpp biosynthesis; ppGpp from GTP: step 1/2.</text>
</comment>
<gene>
    <name evidence="3" type="ORF">WQ57_05460</name>
</gene>
<dbReference type="PANTHER" id="PTHR41773">
    <property type="entry name" value="GTP PYROPHOSPHATASE-RELATED"/>
    <property type="match status" value="1"/>
</dbReference>
<dbReference type="PANTHER" id="PTHR41773:SF1">
    <property type="entry name" value="RELA_SPOT DOMAIN-CONTAINING PROTEIN"/>
    <property type="match status" value="1"/>
</dbReference>
<dbReference type="SMART" id="SM00954">
    <property type="entry name" value="RelA_SpoT"/>
    <property type="match status" value="1"/>
</dbReference>
<keyword evidence="4" id="KW-1185">Reference proteome</keyword>
<reference evidence="3 4" key="1">
    <citation type="submission" date="2015-04" db="EMBL/GenBank/DDBJ databases">
        <title>Taxonomic description and genome sequence of Bacillus campisalis sp. nov., a novel member of the genus Bacillus isolated from solar saltern.</title>
        <authorList>
            <person name="Mathan Kumar R."/>
            <person name="Kaur G."/>
            <person name="Kumar A."/>
            <person name="Singh N.K."/>
            <person name="Kaur N."/>
            <person name="Kumar N."/>
            <person name="Mayilraj S."/>
        </authorList>
    </citation>
    <scope>NUCLEOTIDE SEQUENCE [LARGE SCALE GENOMIC DNA]</scope>
    <source>
        <strain evidence="3 4">SA2-6</strain>
    </source>
</reference>
<evidence type="ECO:0000259" key="2">
    <source>
        <dbReference type="SMART" id="SM00954"/>
    </source>
</evidence>
<dbReference type="OrthoDB" id="1694513at2"/>
<evidence type="ECO:0000313" key="4">
    <source>
        <dbReference type="Proteomes" id="UP000034166"/>
    </source>
</evidence>
<dbReference type="UniPathway" id="UPA00908">
    <property type="reaction ID" value="UER00884"/>
</dbReference>
<protein>
    <recommendedName>
        <fullName evidence="2">RelA/SpoT domain-containing protein</fullName>
    </recommendedName>
</protein>
<dbReference type="GO" id="GO:0015970">
    <property type="term" value="P:guanosine tetraphosphate biosynthetic process"/>
    <property type="evidence" value="ECO:0007669"/>
    <property type="project" value="UniProtKB-UniPathway"/>
</dbReference>
<evidence type="ECO:0000256" key="1">
    <source>
        <dbReference type="ARBA" id="ARBA00004976"/>
    </source>
</evidence>
<organism evidence="3 4">
    <name type="scientific">Mesobacillus campisalis</name>
    <dbReference type="NCBI Taxonomy" id="1408103"/>
    <lineage>
        <taxon>Bacteria</taxon>
        <taxon>Bacillati</taxon>
        <taxon>Bacillota</taxon>
        <taxon>Bacilli</taxon>
        <taxon>Bacillales</taxon>
        <taxon>Bacillaceae</taxon>
        <taxon>Mesobacillus</taxon>
    </lineage>
</organism>
<sequence>MEQLTEFIRCSKEELDKKRDSLEEINKNILNFLDTYFIKDKKINNVMVQGRVKGTSSLSEKIIRKRYADRYKSDHEKFIDELPDLIGIRLVCLLVDQEIEVFESIQSTFTESVGDGFYSIPELLGSKNNLVINYHNQPEEQKNKKKIYRMSCRWIGEEQEIPVELQIKSLINMFWGEIEHMLFYKNYTYMIGSDFYTNIMDSIFKNLVAIDAQLKQMSHQLSQKSKEEQFQEMKQMFAKLMYNMFYENFREELIDIELDFREVYDLMVQIEFKDVTTIGRAQNTMTKLINTVYDRSEFTSSLFAFENYDLNSTILREERKELGVVLGQLSQSNDVYWIALIGLYRLLNNKQSITEVIDCLANDLMSFYSRFDSIFDPEDEAAIGKPLYKRGIELGIVNAFSNYKKLDFFIIEVYQSKIFVTLHDFLKGIKEPFLSLTQSEIEKNGEIKILNVIKGATSLKVMSVIEKKIGIEYLKQIYTLIEDTEMSGLIFNMQKFKELLDNQRDLVTEELIQLFINSREEGENYE</sequence>
<dbReference type="InterPro" id="IPR007685">
    <property type="entry name" value="RelA_SpoT"/>
</dbReference>
<dbReference type="InterPro" id="IPR043519">
    <property type="entry name" value="NT_sf"/>
</dbReference>
<dbReference type="Pfam" id="PF04607">
    <property type="entry name" value="RelA_SpoT"/>
    <property type="match status" value="1"/>
</dbReference>
<dbReference type="RefSeq" id="WP_046522701.1">
    <property type="nucleotide sequence ID" value="NZ_LAYY01000004.1"/>
</dbReference>
<dbReference type="Proteomes" id="UP000034166">
    <property type="component" value="Unassembled WGS sequence"/>
</dbReference>
<dbReference type="PATRIC" id="fig|1408103.3.peg.1228"/>
<feature type="domain" description="RelA/SpoT" evidence="2">
    <location>
        <begin position="50"/>
        <end position="190"/>
    </location>
</feature>
<dbReference type="EMBL" id="LAYY01000004">
    <property type="protein sequence ID" value="KKK39210.1"/>
    <property type="molecule type" value="Genomic_DNA"/>
</dbReference>
<dbReference type="SUPFAM" id="SSF81301">
    <property type="entry name" value="Nucleotidyltransferase"/>
    <property type="match status" value="1"/>
</dbReference>
<dbReference type="Gene3D" id="3.30.460.10">
    <property type="entry name" value="Beta Polymerase, domain 2"/>
    <property type="match status" value="1"/>
</dbReference>
<accession>A0A0M2T319</accession>
<proteinExistence type="predicted"/>